<sequence length="239" mass="26910">MSEPILTVDHLSFGFRDQQLYQDLSFQLNVGSMTSLVGPNGVGKTTLIRLLMAQLKPQAGTIRFRQQPPVRLGYVPQFRNVDTEFPLSIRSFIQLRQLDHLFFWHTGKEKAALDAVIKATHLGKIADTRLGMASGGEKQKAYLAQALLDDPNFLILDESTASLDVNTKQELMDLVQELNQTRQLTVLFVTHDLSLAKKYTQQYLLLTGSSYEMKPTAQMDLKAMPEELRNDAENRGVIA</sequence>
<dbReference type="PROSITE" id="PS50893">
    <property type="entry name" value="ABC_TRANSPORTER_2"/>
    <property type="match status" value="1"/>
</dbReference>
<evidence type="ECO:0000313" key="7">
    <source>
        <dbReference type="EMBL" id="RNE34177.1"/>
    </source>
</evidence>
<gene>
    <name evidence="5" type="ORF">ACX51_05210</name>
    <name evidence="7" type="ORF">FAM6012_00128</name>
    <name evidence="6" type="ORF">HCJ88_14645</name>
</gene>
<evidence type="ECO:0000256" key="3">
    <source>
        <dbReference type="ARBA" id="ARBA00022840"/>
    </source>
</evidence>
<keyword evidence="2" id="KW-0547">Nucleotide-binding</keyword>
<reference evidence="6 10" key="3">
    <citation type="submission" date="2020-03" db="EMBL/GenBank/DDBJ databases">
        <title>Complete genome sequence of Lactobacillus paracasei strain NFFJ04, isolated from animal feed.</title>
        <authorList>
            <person name="Jung J.Y."/>
        </authorList>
    </citation>
    <scope>NUCLEOTIDE SEQUENCE [LARGE SCALE GENOMIC DNA]</scope>
    <source>
        <strain evidence="6 10">NFFJ04</strain>
    </source>
</reference>
<evidence type="ECO:0000259" key="4">
    <source>
        <dbReference type="PROSITE" id="PS50893"/>
    </source>
</evidence>
<dbReference type="Pfam" id="PF00005">
    <property type="entry name" value="ABC_tran"/>
    <property type="match status" value="1"/>
</dbReference>
<evidence type="ECO:0000313" key="6">
    <source>
        <dbReference type="EMBL" id="QOP56911.1"/>
    </source>
</evidence>
<dbReference type="RefSeq" id="WP_003577411.1">
    <property type="nucleotide sequence ID" value="NZ_AFYO01000007.1"/>
</dbReference>
<dbReference type="Proteomes" id="UP000284123">
    <property type="component" value="Unassembled WGS sequence"/>
</dbReference>
<dbReference type="EMBL" id="LGIY01000005">
    <property type="protein sequence ID" value="POE43627.1"/>
    <property type="molecule type" value="Genomic_DNA"/>
</dbReference>
<protein>
    <submittedName>
        <fullName evidence="5">ABC transporter ATPase</fullName>
    </submittedName>
    <submittedName>
        <fullName evidence="6">ATP-binding cassette domain-containing protein</fullName>
    </submittedName>
    <submittedName>
        <fullName evidence="7">Zinc import ATP-binding protein ZnuC</fullName>
        <ecNumber evidence="7">3.6.3.-</ecNumber>
    </submittedName>
</protein>
<dbReference type="SUPFAM" id="SSF52540">
    <property type="entry name" value="P-loop containing nucleoside triphosphate hydrolases"/>
    <property type="match status" value="1"/>
</dbReference>
<evidence type="ECO:0000256" key="1">
    <source>
        <dbReference type="ARBA" id="ARBA00022448"/>
    </source>
</evidence>
<proteinExistence type="predicted"/>
<dbReference type="Proteomes" id="UP000593972">
    <property type="component" value="Chromosome"/>
</dbReference>
<reference evidence="7 9" key="2">
    <citation type="journal article" date="2018" name="Front. Microbiol.">
        <title>Conversion of Methionine to Cysteine in Lactobacillus paracasei Depends on the Highly Mobile cysK-ctl-cysE Gene Cluster.</title>
        <authorList>
            <person name="Wuthrich D."/>
            <person name="Irmler S."/>
            <person name="Berthoud H."/>
            <person name="Guggenbuhl B."/>
            <person name="Eugster E."/>
            <person name="Bruggmann R."/>
        </authorList>
    </citation>
    <scope>NUCLEOTIDE SEQUENCE [LARGE SCALE GENOMIC DNA]</scope>
    <source>
        <strain evidence="7 9">FAM6012</strain>
    </source>
</reference>
<evidence type="ECO:0000313" key="10">
    <source>
        <dbReference type="Proteomes" id="UP000593972"/>
    </source>
</evidence>
<dbReference type="InterPro" id="IPR050153">
    <property type="entry name" value="Metal_Ion_Import_ABC"/>
</dbReference>
<dbReference type="InterPro" id="IPR003439">
    <property type="entry name" value="ABC_transporter-like_ATP-bd"/>
</dbReference>
<keyword evidence="1" id="KW-0813">Transport</keyword>
<feature type="domain" description="ABC transporter" evidence="4">
    <location>
        <begin position="6"/>
        <end position="233"/>
    </location>
</feature>
<dbReference type="PANTHER" id="PTHR42734">
    <property type="entry name" value="METAL TRANSPORT SYSTEM ATP-BINDING PROTEIN TM_0124-RELATED"/>
    <property type="match status" value="1"/>
</dbReference>
<keyword evidence="3 7" id="KW-0067">ATP-binding</keyword>
<dbReference type="GO" id="GO:0005524">
    <property type="term" value="F:ATP binding"/>
    <property type="evidence" value="ECO:0007669"/>
    <property type="project" value="UniProtKB-KW"/>
</dbReference>
<dbReference type="AlphaFoldDB" id="A0A0K1MQ32"/>
<evidence type="ECO:0000313" key="5">
    <source>
        <dbReference type="EMBL" id="POE43627.1"/>
    </source>
</evidence>
<dbReference type="SMART" id="SM00382">
    <property type="entry name" value="AAA"/>
    <property type="match status" value="1"/>
</dbReference>
<dbReference type="Gene3D" id="3.40.50.300">
    <property type="entry name" value="P-loop containing nucleotide triphosphate hydrolases"/>
    <property type="match status" value="1"/>
</dbReference>
<dbReference type="Proteomes" id="UP000237433">
    <property type="component" value="Unassembled WGS sequence"/>
</dbReference>
<name>A0A0K1MQ32_LACPA</name>
<evidence type="ECO:0000313" key="9">
    <source>
        <dbReference type="Proteomes" id="UP000284123"/>
    </source>
</evidence>
<dbReference type="InterPro" id="IPR027417">
    <property type="entry name" value="P-loop_NTPase"/>
</dbReference>
<organism evidence="7 9">
    <name type="scientific">Lacticaseibacillus paracasei</name>
    <name type="common">Lactobacillus paracasei</name>
    <dbReference type="NCBI Taxonomy" id="1597"/>
    <lineage>
        <taxon>Bacteria</taxon>
        <taxon>Bacillati</taxon>
        <taxon>Bacillota</taxon>
        <taxon>Bacilli</taxon>
        <taxon>Lactobacillales</taxon>
        <taxon>Lactobacillaceae</taxon>
        <taxon>Lacticaseibacillus</taxon>
    </lineage>
</organism>
<accession>A0A0K1MQ32</accession>
<keyword evidence="7" id="KW-0378">Hydrolase</keyword>
<dbReference type="GO" id="GO:0016887">
    <property type="term" value="F:ATP hydrolysis activity"/>
    <property type="evidence" value="ECO:0007669"/>
    <property type="project" value="InterPro"/>
</dbReference>
<dbReference type="EMBL" id="LKGI01000010">
    <property type="protein sequence ID" value="RNE34177.1"/>
    <property type="molecule type" value="Genomic_DNA"/>
</dbReference>
<dbReference type="InterPro" id="IPR003593">
    <property type="entry name" value="AAA+_ATPase"/>
</dbReference>
<evidence type="ECO:0000256" key="2">
    <source>
        <dbReference type="ARBA" id="ARBA00022741"/>
    </source>
</evidence>
<dbReference type="EC" id="3.6.3.-" evidence="7"/>
<evidence type="ECO:0000313" key="8">
    <source>
        <dbReference type="Proteomes" id="UP000237433"/>
    </source>
</evidence>
<dbReference type="EMBL" id="CP050500">
    <property type="protein sequence ID" value="QOP56911.1"/>
    <property type="molecule type" value="Genomic_DNA"/>
</dbReference>
<reference evidence="5 8" key="1">
    <citation type="journal article" date="2015" name="J. Am. Soc. Brew. Chem.">
        <title>Dissolved carbon dioxide selects for lactic acid bacteria able to grow in and spoil packaged beer.</title>
        <authorList>
            <person name="Bergsveinson J."/>
            <person name="Redekop A."/>
            <person name="Zoerb S."/>
            <person name="Ziola B."/>
        </authorList>
    </citation>
    <scope>NUCLEOTIDE SEQUENCE [LARGE SCALE GENOMIC DNA]</scope>
    <source>
        <strain evidence="5 8">CCC B1205</strain>
    </source>
</reference>